<sequence length="450" mass="52443">MEYKLRRKIDDFLINWKQNPDRMPLIIKGARQVGKTSSIEHFAKSYNHFIEINFISEPQYAKIFISGYSPDNIIKEITLVNPAFKFVPNETLILFDEMQACPDCATCLKFFKIDGQYDVICSGSLLGINYEEVTSVSVGYKQDYEMHSLDFEEFLWAKGYSQNQIEGIYEHIKNTTPFSENEFDVWMNCFKEYVITGGMPRVVNKFIEQNNFSGILQEQTQILKAYEEDILKYAKGLEKSKIKNIYTHIPVFLAKENKRYQITKIATGARNREYIGTVDWLKDAGIVNVCYNLKQPELPLKGNYNPTEYKIYYRDTGLLIAALDEEAQADLRRNKNFNTYKGAIFENIVGDMLVKQGYELFYYRNEKSTIEMDFFIRDAESLVPVEVKASDNPSSSLKNLIEKDKYADVHYGIKLCAKNIGFNGKFYTFPYFCTFLLKRYMMEKISSEKK</sequence>
<dbReference type="RefSeq" id="WP_210117658.1">
    <property type="nucleotide sequence ID" value="NZ_CP054257.1"/>
</dbReference>
<name>A0A975EXW2_9SPIR</name>
<evidence type="ECO:0000313" key="3">
    <source>
        <dbReference type="EMBL" id="QTQ10862.1"/>
    </source>
</evidence>
<evidence type="ECO:0000313" key="4">
    <source>
        <dbReference type="Proteomes" id="UP000671995"/>
    </source>
</evidence>
<dbReference type="InterPro" id="IPR041682">
    <property type="entry name" value="AAA_14"/>
</dbReference>
<dbReference type="AlphaFoldDB" id="A0A975EXW2"/>
<keyword evidence="3" id="KW-0067">ATP-binding</keyword>
<proteinExistence type="predicted"/>
<accession>A0A975EXW2</accession>
<evidence type="ECO:0000259" key="1">
    <source>
        <dbReference type="Pfam" id="PF13173"/>
    </source>
</evidence>
<dbReference type="Pfam" id="PF13173">
    <property type="entry name" value="AAA_14"/>
    <property type="match status" value="1"/>
</dbReference>
<organism evidence="3 4">
    <name type="scientific">Treponema parvum</name>
    <dbReference type="NCBI Taxonomy" id="138851"/>
    <lineage>
        <taxon>Bacteria</taxon>
        <taxon>Pseudomonadati</taxon>
        <taxon>Spirochaetota</taxon>
        <taxon>Spirochaetia</taxon>
        <taxon>Spirochaetales</taxon>
        <taxon>Treponemataceae</taxon>
        <taxon>Treponema</taxon>
    </lineage>
</organism>
<dbReference type="InterPro" id="IPR027417">
    <property type="entry name" value="P-loop_NTPase"/>
</dbReference>
<reference evidence="3" key="2">
    <citation type="journal article" date="2021" name="Microbiol. Resour. Announc.">
        <title>Complete Genome Sequences of Three Human Oral Treponema parvum Isolates.</title>
        <authorList>
            <person name="Zeng H."/>
            <person name="Watt R.M."/>
        </authorList>
    </citation>
    <scope>NUCLEOTIDE SEQUENCE</scope>
    <source>
        <strain evidence="3">ATCC 700773</strain>
    </source>
</reference>
<keyword evidence="3" id="KW-0547">Nucleotide-binding</keyword>
<dbReference type="EMBL" id="CP054257">
    <property type="protein sequence ID" value="QTQ10862.1"/>
    <property type="molecule type" value="Genomic_DNA"/>
</dbReference>
<dbReference type="SUPFAM" id="SSF52540">
    <property type="entry name" value="P-loop containing nucleoside triphosphate hydrolases"/>
    <property type="match status" value="1"/>
</dbReference>
<feature type="domain" description="DUF4143" evidence="2">
    <location>
        <begin position="227"/>
        <end position="390"/>
    </location>
</feature>
<feature type="domain" description="AAA" evidence="1">
    <location>
        <begin position="22"/>
        <end position="155"/>
    </location>
</feature>
<evidence type="ECO:0000259" key="2">
    <source>
        <dbReference type="Pfam" id="PF13635"/>
    </source>
</evidence>
<gene>
    <name evidence="3" type="ORF">HRI96_00825</name>
</gene>
<dbReference type="Pfam" id="PF13635">
    <property type="entry name" value="DUF4143"/>
    <property type="match status" value="1"/>
</dbReference>
<dbReference type="PANTHER" id="PTHR33295:SF7">
    <property type="entry name" value="ATPASE"/>
    <property type="match status" value="1"/>
</dbReference>
<dbReference type="GO" id="GO:0005524">
    <property type="term" value="F:ATP binding"/>
    <property type="evidence" value="ECO:0007669"/>
    <property type="project" value="UniProtKB-KW"/>
</dbReference>
<protein>
    <submittedName>
        <fullName evidence="3">ATP-binding protein</fullName>
    </submittedName>
</protein>
<dbReference type="Proteomes" id="UP000671995">
    <property type="component" value="Chromosome"/>
</dbReference>
<reference evidence="3" key="1">
    <citation type="submission" date="2020-05" db="EMBL/GenBank/DDBJ databases">
        <authorList>
            <person name="Zeng H."/>
            <person name="Chan Y.K."/>
            <person name="Watt R.M."/>
        </authorList>
    </citation>
    <scope>NUCLEOTIDE SEQUENCE</scope>
    <source>
        <strain evidence="3">ATCC 700773</strain>
    </source>
</reference>
<dbReference type="InterPro" id="IPR025420">
    <property type="entry name" value="DUF4143"/>
</dbReference>
<dbReference type="PANTHER" id="PTHR33295">
    <property type="entry name" value="ATPASE"/>
    <property type="match status" value="1"/>
</dbReference>